<evidence type="ECO:0008006" key="5">
    <source>
        <dbReference type="Google" id="ProtNLM"/>
    </source>
</evidence>
<protein>
    <recommendedName>
        <fullName evidence="5">DUF2383 domain-containing protein</fullName>
    </recommendedName>
</protein>
<evidence type="ECO:0000313" key="3">
    <source>
        <dbReference type="Proteomes" id="UP000266066"/>
    </source>
</evidence>
<dbReference type="InterPro" id="IPR012347">
    <property type="entry name" value="Ferritin-like"/>
</dbReference>
<sequence length="148" mass="16442">MSKNIENHDSVLLLQDCIAGCKMALESMDDIREHTDDKQLRELIDKYYDEHTGLSVDCRDMLDKAGADIKEPSAFAKMAAKLQTAMKMAVNDDQSQAAKLLTEGCNMGIETISGSLNEYRDADSKSVAIAERLRTLEEKMVGDLQPLL</sequence>
<proteinExistence type="predicted"/>
<gene>
    <name evidence="2" type="ORF">DWX06_03455</name>
    <name evidence="1" type="ORF">DWY38_07130</name>
</gene>
<dbReference type="EMBL" id="QRUJ01000006">
    <property type="protein sequence ID" value="RGR54823.1"/>
    <property type="molecule type" value="Genomic_DNA"/>
</dbReference>
<organism evidence="1 3">
    <name type="scientific">Agathobacter rectalis</name>
    <dbReference type="NCBI Taxonomy" id="39491"/>
    <lineage>
        <taxon>Bacteria</taxon>
        <taxon>Bacillati</taxon>
        <taxon>Bacillota</taxon>
        <taxon>Clostridia</taxon>
        <taxon>Lachnospirales</taxon>
        <taxon>Lachnospiraceae</taxon>
        <taxon>Agathobacter</taxon>
    </lineage>
</organism>
<comment type="caution">
    <text evidence="1">The sequence shown here is derived from an EMBL/GenBank/DDBJ whole genome shotgun (WGS) entry which is preliminary data.</text>
</comment>
<dbReference type="Gene3D" id="1.20.1260.10">
    <property type="match status" value="1"/>
</dbReference>
<evidence type="ECO:0000313" key="1">
    <source>
        <dbReference type="EMBL" id="RGR54823.1"/>
    </source>
</evidence>
<reference evidence="3 4" key="1">
    <citation type="submission" date="2018-08" db="EMBL/GenBank/DDBJ databases">
        <title>A genome reference for cultivated species of the human gut microbiota.</title>
        <authorList>
            <person name="Zou Y."/>
            <person name="Xue W."/>
            <person name="Luo G."/>
        </authorList>
    </citation>
    <scope>NUCLEOTIDE SEQUENCE [LARGE SCALE GENOMIC DNA]</scope>
    <source>
        <strain evidence="2 4">AF18-16LB</strain>
        <strain evidence="1 3">AF25-15</strain>
    </source>
</reference>
<dbReference type="Proteomes" id="UP000266066">
    <property type="component" value="Unassembled WGS sequence"/>
</dbReference>
<dbReference type="Proteomes" id="UP000284296">
    <property type="component" value="Unassembled WGS sequence"/>
</dbReference>
<accession>A0A395V0R2</accession>
<dbReference type="AlphaFoldDB" id="A0A395V0R2"/>
<evidence type="ECO:0000313" key="4">
    <source>
        <dbReference type="Proteomes" id="UP000284296"/>
    </source>
</evidence>
<name>A0A395V0R2_9FIRM</name>
<dbReference type="EMBL" id="QRXG01000004">
    <property type="protein sequence ID" value="RGT83101.1"/>
    <property type="molecule type" value="Genomic_DNA"/>
</dbReference>
<evidence type="ECO:0000313" key="2">
    <source>
        <dbReference type="EMBL" id="RGT83101.1"/>
    </source>
</evidence>
<dbReference type="RefSeq" id="WP_118003810.1">
    <property type="nucleotide sequence ID" value="NZ_JAQDCR010000004.1"/>
</dbReference>